<keyword evidence="1" id="KW-0812">Transmembrane</keyword>
<sequence length="66" mass="8132">MVLLYYEITVFSMIYSIYLLFFLFDLYSYIKFFFLFIIAQRILQKSKNTGLQRGIRPYIRKSVFSY</sequence>
<evidence type="ECO:0000256" key="1">
    <source>
        <dbReference type="SAM" id="Phobius"/>
    </source>
</evidence>
<keyword evidence="1" id="KW-0472">Membrane</keyword>
<name>D3ARJ8_9FIRM</name>
<dbReference type="AlphaFoldDB" id="D3ARJ8"/>
<dbReference type="HOGENOM" id="CLU_2825252_0_0_9"/>
<protein>
    <submittedName>
        <fullName evidence="2">Uncharacterized protein</fullName>
    </submittedName>
</protein>
<dbReference type="Proteomes" id="UP000004968">
    <property type="component" value="Unassembled WGS sequence"/>
</dbReference>
<comment type="caution">
    <text evidence="2">The sequence shown here is derived from an EMBL/GenBank/DDBJ whole genome shotgun (WGS) entry which is preliminary data.</text>
</comment>
<dbReference type="EMBL" id="ACIO01000727">
    <property type="protein sequence ID" value="EFC95560.1"/>
    <property type="molecule type" value="Genomic_DNA"/>
</dbReference>
<reference evidence="2 3" key="1">
    <citation type="submission" date="2010-01" db="EMBL/GenBank/DDBJ databases">
        <authorList>
            <person name="Weinstock G."/>
            <person name="Sodergren E."/>
            <person name="Clifton S."/>
            <person name="Fulton L."/>
            <person name="Fulton B."/>
            <person name="Courtney L."/>
            <person name="Fronick C."/>
            <person name="Harrison M."/>
            <person name="Strong C."/>
            <person name="Farmer C."/>
            <person name="Delahaunty K."/>
            <person name="Markovic C."/>
            <person name="Hall O."/>
            <person name="Minx P."/>
            <person name="Tomlinson C."/>
            <person name="Mitreva M."/>
            <person name="Nelson J."/>
            <person name="Hou S."/>
            <person name="Wollam A."/>
            <person name="Pepin K.H."/>
            <person name="Johnson M."/>
            <person name="Bhonagiri V."/>
            <person name="Nash W.E."/>
            <person name="Warren W."/>
            <person name="Chinwalla A."/>
            <person name="Mardis E.R."/>
            <person name="Wilson R.K."/>
        </authorList>
    </citation>
    <scope>NUCLEOTIDE SEQUENCE [LARGE SCALE GENOMIC DNA]</scope>
    <source>
        <strain evidence="2 3">DSM 13479</strain>
    </source>
</reference>
<organism evidence="2 3">
    <name type="scientific">Hungatella hathewayi DSM 13479</name>
    <dbReference type="NCBI Taxonomy" id="566550"/>
    <lineage>
        <taxon>Bacteria</taxon>
        <taxon>Bacillati</taxon>
        <taxon>Bacillota</taxon>
        <taxon>Clostridia</taxon>
        <taxon>Lachnospirales</taxon>
        <taxon>Lachnospiraceae</taxon>
        <taxon>Hungatella</taxon>
    </lineage>
</organism>
<proteinExistence type="predicted"/>
<keyword evidence="1" id="KW-1133">Transmembrane helix</keyword>
<evidence type="ECO:0000313" key="3">
    <source>
        <dbReference type="Proteomes" id="UP000004968"/>
    </source>
</evidence>
<feature type="transmembrane region" description="Helical" evidence="1">
    <location>
        <begin position="12"/>
        <end position="38"/>
    </location>
</feature>
<evidence type="ECO:0000313" key="2">
    <source>
        <dbReference type="EMBL" id="EFC95560.1"/>
    </source>
</evidence>
<gene>
    <name evidence="2" type="ORF">CLOSTHATH_06254</name>
</gene>
<accession>D3ARJ8</accession>